<name>A0A161X652_DAUCS</name>
<dbReference type="Gramene" id="KZN06425">
    <property type="protein sequence ID" value="KZN06425"/>
    <property type="gene ID" value="DCAR_007262"/>
</dbReference>
<evidence type="ECO:0000313" key="2">
    <source>
        <dbReference type="Proteomes" id="UP000077755"/>
    </source>
</evidence>
<dbReference type="Proteomes" id="UP000077755">
    <property type="component" value="Chromosome 2"/>
</dbReference>
<reference evidence="1" key="2">
    <citation type="submission" date="2022-03" db="EMBL/GenBank/DDBJ databases">
        <title>Draft title - Genomic analysis of global carrot germplasm unveils the trajectory of domestication and the origin of high carotenoid orange carrot.</title>
        <authorList>
            <person name="Iorizzo M."/>
            <person name="Ellison S."/>
            <person name="Senalik D."/>
            <person name="Macko-Podgorni A."/>
            <person name="Grzebelus D."/>
            <person name="Bostan H."/>
            <person name="Rolling W."/>
            <person name="Curaba J."/>
            <person name="Simon P."/>
        </authorList>
    </citation>
    <scope>NUCLEOTIDE SEQUENCE</scope>
    <source>
        <tissue evidence="1">Leaf</tissue>
    </source>
</reference>
<keyword evidence="2" id="KW-1185">Reference proteome</keyword>
<protein>
    <submittedName>
        <fullName evidence="1">Uncharacterized protein</fullName>
    </submittedName>
</protein>
<gene>
    <name evidence="1" type="ORF">DCAR_0208202</name>
</gene>
<dbReference type="AlphaFoldDB" id="A0A161X652"/>
<reference evidence="1" key="1">
    <citation type="journal article" date="2016" name="Nat. Genet.">
        <title>A high-quality carrot genome assembly provides new insights into carotenoid accumulation and asterid genome evolution.</title>
        <authorList>
            <person name="Iorizzo M."/>
            <person name="Ellison S."/>
            <person name="Senalik D."/>
            <person name="Zeng P."/>
            <person name="Satapoomin P."/>
            <person name="Huang J."/>
            <person name="Bowman M."/>
            <person name="Iovene M."/>
            <person name="Sanseverino W."/>
            <person name="Cavagnaro P."/>
            <person name="Yildiz M."/>
            <person name="Macko-Podgorni A."/>
            <person name="Moranska E."/>
            <person name="Grzebelus E."/>
            <person name="Grzebelus D."/>
            <person name="Ashrafi H."/>
            <person name="Zheng Z."/>
            <person name="Cheng S."/>
            <person name="Spooner D."/>
            <person name="Van Deynze A."/>
            <person name="Simon P."/>
        </authorList>
    </citation>
    <scope>NUCLEOTIDE SEQUENCE</scope>
    <source>
        <tissue evidence="1">Leaf</tissue>
    </source>
</reference>
<accession>A0A161X652</accession>
<organism evidence="1 2">
    <name type="scientific">Daucus carota subsp. sativus</name>
    <name type="common">Carrot</name>
    <dbReference type="NCBI Taxonomy" id="79200"/>
    <lineage>
        <taxon>Eukaryota</taxon>
        <taxon>Viridiplantae</taxon>
        <taxon>Streptophyta</taxon>
        <taxon>Embryophyta</taxon>
        <taxon>Tracheophyta</taxon>
        <taxon>Spermatophyta</taxon>
        <taxon>Magnoliopsida</taxon>
        <taxon>eudicotyledons</taxon>
        <taxon>Gunneridae</taxon>
        <taxon>Pentapetalae</taxon>
        <taxon>asterids</taxon>
        <taxon>campanulids</taxon>
        <taxon>Apiales</taxon>
        <taxon>Apiaceae</taxon>
        <taxon>Apioideae</taxon>
        <taxon>Scandiceae</taxon>
        <taxon>Daucinae</taxon>
        <taxon>Daucus</taxon>
        <taxon>Daucus sect. Daucus</taxon>
    </lineage>
</organism>
<sequence length="163" mass="18970">MASNNKASIKTALVAATLVLLLATPSHAETLSLFDRWASRISRSLFPRVEVTLFNESEDKVLYMCSFGSEDERSLQVLEGGQQYSWSFTQFGFPLHWCYLYVDEKRHGFFWAYGVRSRCIKCFWKVGKYPFLYRSDRNRWERQQLFPPQNLKFNLTLPGGASS</sequence>
<evidence type="ECO:0000313" key="1">
    <source>
        <dbReference type="EMBL" id="WOG88967.1"/>
    </source>
</evidence>
<dbReference type="EMBL" id="CP093344">
    <property type="protein sequence ID" value="WOG88967.1"/>
    <property type="molecule type" value="Genomic_DNA"/>
</dbReference>
<proteinExistence type="predicted"/>